<dbReference type="InterPro" id="IPR058792">
    <property type="entry name" value="Beta-barrel_RND_2"/>
</dbReference>
<dbReference type="Gene3D" id="1.10.287.470">
    <property type="entry name" value="Helix hairpin bin"/>
    <property type="match status" value="1"/>
</dbReference>
<dbReference type="AlphaFoldDB" id="A0A839Z5C3"/>
<evidence type="ECO:0000256" key="3">
    <source>
        <dbReference type="SAM" id="MobiDB-lite"/>
    </source>
</evidence>
<feature type="domain" description="Multidrug resistance protein MdtA-like alpha-helical hairpin" evidence="4">
    <location>
        <begin position="123"/>
        <end position="191"/>
    </location>
</feature>
<feature type="region of interest" description="Disordered" evidence="3">
    <location>
        <begin position="1"/>
        <end position="21"/>
    </location>
</feature>
<evidence type="ECO:0000259" key="4">
    <source>
        <dbReference type="Pfam" id="PF25876"/>
    </source>
</evidence>
<dbReference type="PANTHER" id="PTHR30469:SF38">
    <property type="entry name" value="HLYD FAMILY SECRETION PROTEIN"/>
    <property type="match status" value="1"/>
</dbReference>
<dbReference type="Gene3D" id="2.40.50.100">
    <property type="match status" value="1"/>
</dbReference>
<feature type="domain" description="Multidrug resistance protein MdtA-like C-terminal permuted SH3" evidence="6">
    <location>
        <begin position="310"/>
        <end position="367"/>
    </location>
</feature>
<evidence type="ECO:0000313" key="7">
    <source>
        <dbReference type="EMBL" id="MBB3770213.1"/>
    </source>
</evidence>
<dbReference type="InterPro" id="IPR006143">
    <property type="entry name" value="RND_pump_MFP"/>
</dbReference>
<evidence type="ECO:0000313" key="8">
    <source>
        <dbReference type="Proteomes" id="UP000533469"/>
    </source>
</evidence>
<comment type="caution">
    <text evidence="7">The sequence shown here is derived from an EMBL/GenBank/DDBJ whole genome shotgun (WGS) entry which is preliminary data.</text>
</comment>
<dbReference type="RefSeq" id="WP_183188339.1">
    <property type="nucleotide sequence ID" value="NZ_JACICD010000001.1"/>
</dbReference>
<dbReference type="Gene3D" id="2.40.420.20">
    <property type="match status" value="1"/>
</dbReference>
<accession>A0A839Z5C3</accession>
<dbReference type="InterPro" id="IPR058624">
    <property type="entry name" value="MdtA-like_HH"/>
</dbReference>
<protein>
    <submittedName>
        <fullName evidence="7">RND family efflux transporter MFP subunit</fullName>
    </submittedName>
</protein>
<name>A0A839Z5C3_9HYPH</name>
<gene>
    <name evidence="7" type="ORF">FHS55_000799</name>
</gene>
<dbReference type="EMBL" id="JACICD010000001">
    <property type="protein sequence ID" value="MBB3770213.1"/>
    <property type="molecule type" value="Genomic_DNA"/>
</dbReference>
<dbReference type="Pfam" id="PF25967">
    <property type="entry name" value="RND-MFP_C"/>
    <property type="match status" value="1"/>
</dbReference>
<dbReference type="Proteomes" id="UP000533469">
    <property type="component" value="Unassembled WGS sequence"/>
</dbReference>
<dbReference type="Pfam" id="PF25954">
    <property type="entry name" value="Beta-barrel_RND_2"/>
    <property type="match status" value="1"/>
</dbReference>
<evidence type="ECO:0000259" key="5">
    <source>
        <dbReference type="Pfam" id="PF25954"/>
    </source>
</evidence>
<evidence type="ECO:0000256" key="2">
    <source>
        <dbReference type="SAM" id="Coils"/>
    </source>
</evidence>
<dbReference type="PANTHER" id="PTHR30469">
    <property type="entry name" value="MULTIDRUG RESISTANCE PROTEIN MDTA"/>
    <property type="match status" value="1"/>
</dbReference>
<evidence type="ECO:0000256" key="1">
    <source>
        <dbReference type="ARBA" id="ARBA00009477"/>
    </source>
</evidence>
<dbReference type="NCBIfam" id="TIGR01730">
    <property type="entry name" value="RND_mfp"/>
    <property type="match status" value="1"/>
</dbReference>
<proteinExistence type="inferred from homology"/>
<keyword evidence="2" id="KW-0175">Coiled coil</keyword>
<feature type="domain" description="CusB-like beta-barrel" evidence="5">
    <location>
        <begin position="231"/>
        <end position="300"/>
    </location>
</feature>
<dbReference type="GO" id="GO:1990281">
    <property type="term" value="C:efflux pump complex"/>
    <property type="evidence" value="ECO:0007669"/>
    <property type="project" value="TreeGrafter"/>
</dbReference>
<organism evidence="7 8">
    <name type="scientific">Ancylobacter tetraedralis</name>
    <dbReference type="NCBI Taxonomy" id="217068"/>
    <lineage>
        <taxon>Bacteria</taxon>
        <taxon>Pseudomonadati</taxon>
        <taxon>Pseudomonadota</taxon>
        <taxon>Alphaproteobacteria</taxon>
        <taxon>Hyphomicrobiales</taxon>
        <taxon>Xanthobacteraceae</taxon>
        <taxon>Ancylobacter</taxon>
    </lineage>
</organism>
<evidence type="ECO:0000259" key="6">
    <source>
        <dbReference type="Pfam" id="PF25967"/>
    </source>
</evidence>
<dbReference type="GO" id="GO:0015562">
    <property type="term" value="F:efflux transmembrane transporter activity"/>
    <property type="evidence" value="ECO:0007669"/>
    <property type="project" value="TreeGrafter"/>
</dbReference>
<keyword evidence="8" id="KW-1185">Reference proteome</keyword>
<feature type="compositionally biased region" description="Basic and acidic residues" evidence="3">
    <location>
        <begin position="1"/>
        <end position="11"/>
    </location>
</feature>
<sequence length="382" mass="39588">MRDGKRAERRAAPGLGNRAEARHGRRTGGLVLAALLALAVAGCDAGDEDAPAPVRPVRSVTVEIGTAGDVVTLTGDVQAEDEAALAFRVGGRMIERLVNVGDRVTAGQVVARLDPQNALNGQRSAQAALAAAEGRLVQAQNHFERQERLLGNGFTTRAIHDDAAQGLRSAQSAVDDAEAQLKIAEDNVGYTELVADAPGVVTARGAEPGEVVQAGQLIVQLARQGGRDAVFDVPAQLLRAVPANPLIEVSLVDDPAVKATGRVREVAPQADPVTRTFRVRVGLDNPPEAMRLGSSVNGRVHMDAGASIEIPASALTAYQSRPAVWIVDPATLTVSLRNIEVARFNPATVAVASGLGAGDIVVTAGVQALHPGQAVRLLGQGS</sequence>
<comment type="similarity">
    <text evidence="1">Belongs to the membrane fusion protein (MFP) (TC 8.A.1) family.</text>
</comment>
<feature type="coiled-coil region" evidence="2">
    <location>
        <begin position="129"/>
        <end position="187"/>
    </location>
</feature>
<dbReference type="Gene3D" id="2.40.30.170">
    <property type="match status" value="1"/>
</dbReference>
<dbReference type="InterPro" id="IPR058627">
    <property type="entry name" value="MdtA-like_C"/>
</dbReference>
<dbReference type="SUPFAM" id="SSF111369">
    <property type="entry name" value="HlyD-like secretion proteins"/>
    <property type="match status" value="1"/>
</dbReference>
<reference evidence="7 8" key="1">
    <citation type="submission" date="2020-08" db="EMBL/GenBank/DDBJ databases">
        <title>Genomic Encyclopedia of Type Strains, Phase IV (KMG-IV): sequencing the most valuable type-strain genomes for metagenomic binning, comparative biology and taxonomic classification.</title>
        <authorList>
            <person name="Goeker M."/>
        </authorList>
    </citation>
    <scope>NUCLEOTIDE SEQUENCE [LARGE SCALE GENOMIC DNA]</scope>
    <source>
        <strain evidence="7 8">DSM 5895</strain>
    </source>
</reference>
<dbReference type="Pfam" id="PF25876">
    <property type="entry name" value="HH_MFP_RND"/>
    <property type="match status" value="1"/>
</dbReference>